<reference evidence="2" key="1">
    <citation type="submission" date="2018-01" db="EMBL/GenBank/DDBJ databases">
        <authorList>
            <person name="Regsiter A."/>
            <person name="William W."/>
        </authorList>
    </citation>
    <scope>NUCLEOTIDE SEQUENCE</scope>
    <source>
        <strain evidence="2">TRIP AH-1</strain>
    </source>
</reference>
<organism evidence="2">
    <name type="scientific">uncultured Desulfobacterium sp</name>
    <dbReference type="NCBI Taxonomy" id="201089"/>
    <lineage>
        <taxon>Bacteria</taxon>
        <taxon>Pseudomonadati</taxon>
        <taxon>Thermodesulfobacteriota</taxon>
        <taxon>Desulfobacteria</taxon>
        <taxon>Desulfobacterales</taxon>
        <taxon>Desulfobacteriaceae</taxon>
        <taxon>Desulfobacterium</taxon>
        <taxon>environmental samples</taxon>
    </lineage>
</organism>
<dbReference type="Pfam" id="PF20582">
    <property type="entry name" value="UPF0758_N"/>
    <property type="match status" value="1"/>
</dbReference>
<dbReference type="InterPro" id="IPR010994">
    <property type="entry name" value="RuvA_2-like"/>
</dbReference>
<name>A0A445MZC6_9BACT</name>
<gene>
    <name evidence="2" type="ORF">PITCH_A340001</name>
</gene>
<evidence type="ECO:0000313" key="2">
    <source>
        <dbReference type="EMBL" id="SPD74789.1"/>
    </source>
</evidence>
<feature type="domain" description="UPF0758" evidence="1">
    <location>
        <begin position="12"/>
        <end position="78"/>
    </location>
</feature>
<dbReference type="EMBL" id="OJIN01000175">
    <property type="protein sequence ID" value="SPD74789.1"/>
    <property type="molecule type" value="Genomic_DNA"/>
</dbReference>
<dbReference type="SUPFAM" id="SSF47781">
    <property type="entry name" value="RuvA domain 2-like"/>
    <property type="match status" value="1"/>
</dbReference>
<sequence length="83" mass="9621">MNKKLHHYDGHRQRLRERFLKTGIEGLADYEVVELILTLAIPRSDVKKPAKELIRQFGDLKGILDAPHEELGAVDGLKMWDMR</sequence>
<protein>
    <recommendedName>
        <fullName evidence="1">UPF0758 domain-containing protein</fullName>
    </recommendedName>
</protein>
<proteinExistence type="predicted"/>
<dbReference type="InterPro" id="IPR046778">
    <property type="entry name" value="UPF0758_N"/>
</dbReference>
<accession>A0A445MZC6</accession>
<dbReference type="AlphaFoldDB" id="A0A445MZC6"/>
<evidence type="ECO:0000259" key="1">
    <source>
        <dbReference type="Pfam" id="PF20582"/>
    </source>
</evidence>